<reference evidence="4" key="1">
    <citation type="journal article" date="2019" name="Int. J. Syst. Evol. Microbiol.">
        <title>The Global Catalogue of Microorganisms (GCM) 10K type strain sequencing project: providing services to taxonomists for standard genome sequencing and annotation.</title>
        <authorList>
            <consortium name="The Broad Institute Genomics Platform"/>
            <consortium name="The Broad Institute Genome Sequencing Center for Infectious Disease"/>
            <person name="Wu L."/>
            <person name="Ma J."/>
        </authorList>
    </citation>
    <scope>NUCLEOTIDE SEQUENCE [LARGE SCALE GENOMIC DNA]</scope>
    <source>
        <strain evidence="4">CCUG 54520</strain>
    </source>
</reference>
<comment type="caution">
    <text evidence="3">The sequence shown here is derived from an EMBL/GenBank/DDBJ whole genome shotgun (WGS) entry which is preliminary data.</text>
</comment>
<dbReference type="Proteomes" id="UP001595914">
    <property type="component" value="Unassembled WGS sequence"/>
</dbReference>
<evidence type="ECO:0000313" key="4">
    <source>
        <dbReference type="Proteomes" id="UP001595914"/>
    </source>
</evidence>
<keyword evidence="4" id="KW-1185">Reference proteome</keyword>
<dbReference type="EMBL" id="JBHSFO010000012">
    <property type="protein sequence ID" value="MFC4605525.1"/>
    <property type="molecule type" value="Genomic_DNA"/>
</dbReference>
<feature type="compositionally biased region" description="Low complexity" evidence="1">
    <location>
        <begin position="25"/>
        <end position="67"/>
    </location>
</feature>
<proteinExistence type="predicted"/>
<feature type="signal peptide" evidence="2">
    <location>
        <begin position="1"/>
        <end position="23"/>
    </location>
</feature>
<dbReference type="RefSeq" id="WP_378419189.1">
    <property type="nucleotide sequence ID" value="NZ_JBHSFO010000012.1"/>
</dbReference>
<evidence type="ECO:0000256" key="2">
    <source>
        <dbReference type="SAM" id="SignalP"/>
    </source>
</evidence>
<gene>
    <name evidence="3" type="ORF">ACFO6S_17635</name>
</gene>
<organism evidence="3 4">
    <name type="scientific">Rhodococcus kronopolitis</name>
    <dbReference type="NCBI Taxonomy" id="1460226"/>
    <lineage>
        <taxon>Bacteria</taxon>
        <taxon>Bacillati</taxon>
        <taxon>Actinomycetota</taxon>
        <taxon>Actinomycetes</taxon>
        <taxon>Mycobacteriales</taxon>
        <taxon>Nocardiaceae</taxon>
        <taxon>Rhodococcus</taxon>
    </lineage>
</organism>
<sequence length="159" mass="15789">MKKTIVAALAAATLLLAGCGSDSGETTPETTTASASVTTPNENTSDTDSATTPADAPADAPAESPAQAPAPAPAPAGGEDAPAGDGGATSPAGADLYASTCADMSEYLEIKGVTSPQERADTIKSLMESVEPSAEWAEYSEAQRDQIRKAAAAAQEGKC</sequence>
<feature type="region of interest" description="Disordered" evidence="1">
    <location>
        <begin position="18"/>
        <end position="95"/>
    </location>
</feature>
<accession>A0ABV9FXM1</accession>
<keyword evidence="2" id="KW-0732">Signal</keyword>
<evidence type="ECO:0000256" key="1">
    <source>
        <dbReference type="SAM" id="MobiDB-lite"/>
    </source>
</evidence>
<protein>
    <submittedName>
        <fullName evidence="3">Uncharacterized protein</fullName>
    </submittedName>
</protein>
<dbReference type="PROSITE" id="PS51257">
    <property type="entry name" value="PROKAR_LIPOPROTEIN"/>
    <property type="match status" value="1"/>
</dbReference>
<feature type="chain" id="PRO_5045692046" evidence="2">
    <location>
        <begin position="24"/>
        <end position="159"/>
    </location>
</feature>
<evidence type="ECO:0000313" key="3">
    <source>
        <dbReference type="EMBL" id="MFC4605525.1"/>
    </source>
</evidence>
<name>A0ABV9FXM1_9NOCA</name>